<dbReference type="SUPFAM" id="SSF64288">
    <property type="entry name" value="Chorismate lyase-like"/>
    <property type="match status" value="1"/>
</dbReference>
<gene>
    <name evidence="2" type="ORF">GKC33_12980</name>
</gene>
<dbReference type="GO" id="GO:0003677">
    <property type="term" value="F:DNA binding"/>
    <property type="evidence" value="ECO:0007669"/>
    <property type="project" value="InterPro"/>
</dbReference>
<dbReference type="GO" id="GO:0006355">
    <property type="term" value="P:regulation of DNA-templated transcription"/>
    <property type="evidence" value="ECO:0007669"/>
    <property type="project" value="InterPro"/>
</dbReference>
<dbReference type="InterPro" id="IPR011663">
    <property type="entry name" value="UTRA"/>
</dbReference>
<comment type="caution">
    <text evidence="2">The sequence shown here is derived from an EMBL/GenBank/DDBJ whole genome shotgun (WGS) entry which is preliminary data.</text>
</comment>
<dbReference type="Pfam" id="PF07702">
    <property type="entry name" value="UTRA"/>
    <property type="match status" value="1"/>
</dbReference>
<proteinExistence type="predicted"/>
<accession>A0A7X2STE3</accession>
<dbReference type="InterPro" id="IPR028978">
    <property type="entry name" value="Chorismate_lyase_/UTRA_dom_sf"/>
</dbReference>
<dbReference type="Proteomes" id="UP000467635">
    <property type="component" value="Unassembled WGS sequence"/>
</dbReference>
<dbReference type="Gene3D" id="3.40.1410.10">
    <property type="entry name" value="Chorismate lyase-like"/>
    <property type="match status" value="1"/>
</dbReference>
<feature type="non-terminal residue" evidence="2">
    <location>
        <position position="1"/>
    </location>
</feature>
<name>A0A7X2STE3_9LACO</name>
<dbReference type="EMBL" id="WKKX01000969">
    <property type="protein sequence ID" value="MSE09551.1"/>
    <property type="molecule type" value="Genomic_DNA"/>
</dbReference>
<organism evidence="2 3">
    <name type="scientific">Ligilactobacillus salivarius</name>
    <dbReference type="NCBI Taxonomy" id="1624"/>
    <lineage>
        <taxon>Bacteria</taxon>
        <taxon>Bacillati</taxon>
        <taxon>Bacillota</taxon>
        <taxon>Bacilli</taxon>
        <taxon>Lactobacillales</taxon>
        <taxon>Lactobacillaceae</taxon>
        <taxon>Ligilactobacillus</taxon>
    </lineage>
</organism>
<feature type="domain" description="UbiC transcription regulator-associated" evidence="1">
    <location>
        <begin position="3"/>
        <end position="62"/>
    </location>
</feature>
<reference evidence="2 3" key="1">
    <citation type="submission" date="2019-11" db="EMBL/GenBank/DDBJ databases">
        <title>Draft Genome Sequence of Plant Growth-Promoting Rhizosphere-Associated Bacteria.</title>
        <authorList>
            <person name="Vasilyev I.Y."/>
            <person name="Radchenko V."/>
            <person name="Ilnitskaya E.V."/>
        </authorList>
    </citation>
    <scope>NUCLEOTIDE SEQUENCE [LARGE SCALE GENOMIC DNA]</scope>
    <source>
        <strain evidence="2 3">VRA_01-1sq_f</strain>
    </source>
</reference>
<sequence>ENGLIIGHAQQTVSAMLASERIADFLQLKKGDAILRLRQVSFLQDGSPFEYVRTQYAGDRYEFYLEK</sequence>
<dbReference type="AlphaFoldDB" id="A0A7X2STE3"/>
<protein>
    <submittedName>
        <fullName evidence="2">UTRA domain-containing protein</fullName>
    </submittedName>
</protein>
<evidence type="ECO:0000313" key="2">
    <source>
        <dbReference type="EMBL" id="MSE09551.1"/>
    </source>
</evidence>
<evidence type="ECO:0000259" key="1">
    <source>
        <dbReference type="Pfam" id="PF07702"/>
    </source>
</evidence>
<evidence type="ECO:0000313" key="3">
    <source>
        <dbReference type="Proteomes" id="UP000467635"/>
    </source>
</evidence>